<dbReference type="EMBL" id="VIWX01000008">
    <property type="protein sequence ID" value="TWF91675.1"/>
    <property type="molecule type" value="Genomic_DNA"/>
</dbReference>
<name>A0A561TX33_9PSEU</name>
<keyword evidence="1" id="KW-0812">Transmembrane</keyword>
<gene>
    <name evidence="2" type="ORF">FHU35_1898</name>
</gene>
<evidence type="ECO:0008006" key="4">
    <source>
        <dbReference type="Google" id="ProtNLM"/>
    </source>
</evidence>
<comment type="caution">
    <text evidence="2">The sequence shown here is derived from an EMBL/GenBank/DDBJ whole genome shotgun (WGS) entry which is preliminary data.</text>
</comment>
<dbReference type="Gene3D" id="2.130.10.10">
    <property type="entry name" value="YVTN repeat-like/Quinoprotein amine dehydrogenase"/>
    <property type="match status" value="1"/>
</dbReference>
<reference evidence="2 3" key="1">
    <citation type="submission" date="2019-06" db="EMBL/GenBank/DDBJ databases">
        <title>Sequencing the genomes of 1000 actinobacteria strains.</title>
        <authorList>
            <person name="Klenk H.-P."/>
        </authorList>
    </citation>
    <scope>NUCLEOTIDE SEQUENCE [LARGE SCALE GENOMIC DNA]</scope>
    <source>
        <strain evidence="2 3">DSM 46699</strain>
    </source>
</reference>
<dbReference type="RefSeq" id="WP_145745609.1">
    <property type="nucleotide sequence ID" value="NZ_VIWX01000008.1"/>
</dbReference>
<protein>
    <recommendedName>
        <fullName evidence="4">FbpC C-terminal regulatory nucleotide binding domain-containing protein</fullName>
    </recommendedName>
</protein>
<accession>A0A561TX33</accession>
<dbReference type="InterPro" id="IPR011047">
    <property type="entry name" value="Quinoprotein_ADH-like_sf"/>
</dbReference>
<keyword evidence="1" id="KW-1133">Transmembrane helix</keyword>
<organism evidence="2 3">
    <name type="scientific">Saccharopolyspora dendranthemae</name>
    <dbReference type="NCBI Taxonomy" id="1181886"/>
    <lineage>
        <taxon>Bacteria</taxon>
        <taxon>Bacillati</taxon>
        <taxon>Actinomycetota</taxon>
        <taxon>Actinomycetes</taxon>
        <taxon>Pseudonocardiales</taxon>
        <taxon>Pseudonocardiaceae</taxon>
        <taxon>Saccharopolyspora</taxon>
    </lineage>
</organism>
<dbReference type="Proteomes" id="UP000316184">
    <property type="component" value="Unassembled WGS sequence"/>
</dbReference>
<proteinExistence type="predicted"/>
<evidence type="ECO:0000313" key="3">
    <source>
        <dbReference type="Proteomes" id="UP000316184"/>
    </source>
</evidence>
<dbReference type="InterPro" id="IPR015943">
    <property type="entry name" value="WD40/YVTN_repeat-like_dom_sf"/>
</dbReference>
<dbReference type="SUPFAM" id="SSF50998">
    <property type="entry name" value="Quinoprotein alcohol dehydrogenase-like"/>
    <property type="match status" value="1"/>
</dbReference>
<feature type="transmembrane region" description="Helical" evidence="1">
    <location>
        <begin position="47"/>
        <end position="68"/>
    </location>
</feature>
<evidence type="ECO:0000313" key="2">
    <source>
        <dbReference type="EMBL" id="TWF91675.1"/>
    </source>
</evidence>
<evidence type="ECO:0000256" key="1">
    <source>
        <dbReference type="SAM" id="Phobius"/>
    </source>
</evidence>
<keyword evidence="3" id="KW-1185">Reference proteome</keyword>
<dbReference type="AlphaFoldDB" id="A0A561TX33"/>
<sequence>MNELDRDTELVRARMHRAVDDVEPAPDSLPKLLAAARRRHRAPYRRPTFLVVAAAAVVAIFTGVALGFQTPSPQPVSVRPGNYVAAVGAGTIASFDVASGRSQGEFARIAGGEVTDLAGDQGRVFALVSTSEGERAVEVTAGGGQRVLAGVGDGRALTAAGGRVAYADGDRVVLWTGGVRRDLPTPGVRVVDLALSGDGRLALLAERAGSAQLLLTAPDPSTVEGSLPVQTGPCGPLAIAGAGSDIAALEPADCAVSGRARVATYAADSGRKLAAGVPFATPPVGPGGFGLSADPQGRALVSAPGRAQWLVDGPEVLPIPQPCAGSEPCTAIPATF</sequence>
<keyword evidence="1" id="KW-0472">Membrane</keyword>
<dbReference type="OrthoDB" id="3673723at2"/>